<gene>
    <name evidence="3 4 5 6" type="primary">LOC113212138</name>
</gene>
<evidence type="ECO:0000313" key="3">
    <source>
        <dbReference type="RefSeq" id="XP_052127465.1"/>
    </source>
</evidence>
<dbReference type="GeneID" id="113212138"/>
<dbReference type="AlphaFoldDB" id="A0A9C6XQD8"/>
<keyword evidence="1" id="KW-0732">Signal</keyword>
<dbReference type="RefSeq" id="XP_052127467.1">
    <property type="nucleotide sequence ID" value="XM_052271507.1"/>
</dbReference>
<dbReference type="RefSeq" id="XP_052127466.1">
    <property type="nucleotide sequence ID" value="XM_052271506.1"/>
</dbReference>
<sequence>MILLLGILASLVSQPHCQRINPIAGPFRIIPDHIEHCPAEVFKKELATWSFRGTRDRRNLDVWYYSGNYTLGFNFTDLYHVKLDFASWSSRGGWKDYALVLKFKRICATGKLYVPQVWQNIMESVFDEENKTRPDCPFPPGKYRLDNAKADLSTSNKLPALFYGKWRLDFKIVNGNWDCVSCMRIFLAIVPLVDHGSHFGAGGGVQDAHSTIAPKP</sequence>
<dbReference type="KEGG" id="foc:113212138"/>
<protein>
    <submittedName>
        <fullName evidence="3 4">Uncharacterized protein LOC113212138 isoform X1</fullName>
    </submittedName>
</protein>
<evidence type="ECO:0000313" key="5">
    <source>
        <dbReference type="RefSeq" id="XP_052127467.1"/>
    </source>
</evidence>
<name>A0A9C6XQD8_FRAOC</name>
<feature type="signal peptide" evidence="1">
    <location>
        <begin position="1"/>
        <end position="17"/>
    </location>
</feature>
<proteinExistence type="predicted"/>
<evidence type="ECO:0000313" key="4">
    <source>
        <dbReference type="RefSeq" id="XP_052127466.1"/>
    </source>
</evidence>
<evidence type="ECO:0000313" key="2">
    <source>
        <dbReference type="Proteomes" id="UP000504606"/>
    </source>
</evidence>
<keyword evidence="2" id="KW-1185">Reference proteome</keyword>
<dbReference type="RefSeq" id="XP_052127468.1">
    <property type="nucleotide sequence ID" value="XM_052271508.1"/>
</dbReference>
<evidence type="ECO:0000313" key="6">
    <source>
        <dbReference type="RefSeq" id="XP_052127468.1"/>
    </source>
</evidence>
<feature type="chain" id="PRO_5044698064" evidence="1">
    <location>
        <begin position="18"/>
        <end position="216"/>
    </location>
</feature>
<dbReference type="RefSeq" id="XP_052127465.1">
    <property type="nucleotide sequence ID" value="XM_052271505.1"/>
</dbReference>
<organism evidence="2 6">
    <name type="scientific">Frankliniella occidentalis</name>
    <name type="common">Western flower thrips</name>
    <name type="synonym">Euthrips occidentalis</name>
    <dbReference type="NCBI Taxonomy" id="133901"/>
    <lineage>
        <taxon>Eukaryota</taxon>
        <taxon>Metazoa</taxon>
        <taxon>Ecdysozoa</taxon>
        <taxon>Arthropoda</taxon>
        <taxon>Hexapoda</taxon>
        <taxon>Insecta</taxon>
        <taxon>Pterygota</taxon>
        <taxon>Neoptera</taxon>
        <taxon>Paraneoptera</taxon>
        <taxon>Thysanoptera</taxon>
        <taxon>Terebrantia</taxon>
        <taxon>Thripoidea</taxon>
        <taxon>Thripidae</taxon>
        <taxon>Frankliniella</taxon>
    </lineage>
</organism>
<evidence type="ECO:0000256" key="1">
    <source>
        <dbReference type="SAM" id="SignalP"/>
    </source>
</evidence>
<dbReference type="OrthoDB" id="6611940at2759"/>
<dbReference type="Proteomes" id="UP000504606">
    <property type="component" value="Unplaced"/>
</dbReference>
<accession>A0A9C6XQD8</accession>
<reference evidence="3 4" key="1">
    <citation type="submission" date="2025-04" db="UniProtKB">
        <authorList>
            <consortium name="RefSeq"/>
        </authorList>
    </citation>
    <scope>IDENTIFICATION</scope>
    <source>
        <tissue evidence="3 4">Whole organism</tissue>
    </source>
</reference>